<proteinExistence type="predicted"/>
<dbReference type="PANTHER" id="PTHR45901">
    <property type="entry name" value="PROTEIN CBG12474"/>
    <property type="match status" value="1"/>
</dbReference>
<gene>
    <name evidence="5" type="ORF">DC041_0012166</name>
</gene>
<evidence type="ECO:0000313" key="5">
    <source>
        <dbReference type="EMBL" id="RTG87719.1"/>
    </source>
</evidence>
<dbReference type="Proteomes" id="UP000290809">
    <property type="component" value="Unassembled WGS sequence"/>
</dbReference>
<comment type="caution">
    <text evidence="5">The sequence shown here is derived from an EMBL/GenBank/DDBJ whole genome shotgun (WGS) entry which is preliminary data.</text>
</comment>
<dbReference type="SMART" id="SM00537">
    <property type="entry name" value="DCX"/>
    <property type="match status" value="1"/>
</dbReference>
<dbReference type="Pfam" id="PF01477">
    <property type="entry name" value="PLAT"/>
    <property type="match status" value="1"/>
</dbReference>
<accession>A0A430QJ81</accession>
<comment type="caution">
    <text evidence="1">Lacks conserved residue(s) required for the propagation of feature annotation.</text>
</comment>
<evidence type="ECO:0000256" key="1">
    <source>
        <dbReference type="PROSITE-ProRule" id="PRU00152"/>
    </source>
</evidence>
<protein>
    <recommendedName>
        <fullName evidence="7">Doublecortin domain-containing protein</fullName>
    </recommendedName>
</protein>
<dbReference type="Gene3D" id="3.10.20.230">
    <property type="entry name" value="Doublecortin domain"/>
    <property type="match status" value="1"/>
</dbReference>
<keyword evidence="6" id="KW-1185">Reference proteome</keyword>
<feature type="region of interest" description="Disordered" evidence="2">
    <location>
        <begin position="1197"/>
        <end position="1219"/>
    </location>
</feature>
<reference evidence="5 6" key="1">
    <citation type="journal article" date="2019" name="PLoS Pathog.">
        <title>Genome sequence of the bovine parasite Schistosoma bovis Tanzania.</title>
        <authorList>
            <person name="Oey H."/>
            <person name="Zakrzewski M."/>
            <person name="Gobert G."/>
            <person name="Gravermann K."/>
            <person name="Stoye J."/>
            <person name="Jones M."/>
            <person name="Mcmanus D."/>
            <person name="Krause L."/>
        </authorList>
    </citation>
    <scope>NUCLEOTIDE SEQUENCE [LARGE SCALE GENOMIC DNA]</scope>
    <source>
        <strain evidence="5 6">TAN1997</strain>
    </source>
</reference>
<dbReference type="Pfam" id="PF03607">
    <property type="entry name" value="DCX"/>
    <property type="match status" value="1"/>
</dbReference>
<dbReference type="PROSITE" id="PS50095">
    <property type="entry name" value="PLAT"/>
    <property type="match status" value="1"/>
</dbReference>
<dbReference type="PROSITE" id="PS50309">
    <property type="entry name" value="DC"/>
    <property type="match status" value="1"/>
</dbReference>
<dbReference type="InterPro" id="IPR036392">
    <property type="entry name" value="PLAT/LH2_dom_sf"/>
</dbReference>
<evidence type="ECO:0008006" key="7">
    <source>
        <dbReference type="Google" id="ProtNLM"/>
    </source>
</evidence>
<dbReference type="InterPro" id="IPR001024">
    <property type="entry name" value="PLAT/LH2_dom"/>
</dbReference>
<dbReference type="InterPro" id="IPR036572">
    <property type="entry name" value="Doublecortin_dom_sf"/>
</dbReference>
<dbReference type="PANTHER" id="PTHR45901:SF7">
    <property type="entry name" value="OXYGEN-REGULATED PROTEIN 1"/>
    <property type="match status" value="1"/>
</dbReference>
<evidence type="ECO:0000256" key="2">
    <source>
        <dbReference type="SAM" id="MobiDB-lite"/>
    </source>
</evidence>
<feature type="domain" description="Doublecortin" evidence="4">
    <location>
        <begin position="216"/>
        <end position="297"/>
    </location>
</feature>
<dbReference type="EMBL" id="QMKO01001649">
    <property type="protein sequence ID" value="RTG87719.1"/>
    <property type="molecule type" value="Genomic_DNA"/>
</dbReference>
<dbReference type="STRING" id="6184.A0A430QJ81"/>
<dbReference type="InterPro" id="IPR003533">
    <property type="entry name" value="Doublecortin_dom"/>
</dbReference>
<evidence type="ECO:0000259" key="3">
    <source>
        <dbReference type="PROSITE" id="PS50095"/>
    </source>
</evidence>
<feature type="domain" description="PLAT" evidence="3">
    <location>
        <begin position="570"/>
        <end position="707"/>
    </location>
</feature>
<dbReference type="InterPro" id="IPR052970">
    <property type="entry name" value="Inner_ear_hair_cell_LOXHD"/>
</dbReference>
<dbReference type="GO" id="GO:0035556">
    <property type="term" value="P:intracellular signal transduction"/>
    <property type="evidence" value="ECO:0007669"/>
    <property type="project" value="InterPro"/>
</dbReference>
<dbReference type="SUPFAM" id="SSF49723">
    <property type="entry name" value="Lipase/lipooxygenase domain (PLAT/LH2 domain)"/>
    <property type="match status" value="2"/>
</dbReference>
<name>A0A430QJ81_SCHBO</name>
<feature type="region of interest" description="Disordered" evidence="2">
    <location>
        <begin position="1"/>
        <end position="30"/>
    </location>
</feature>
<evidence type="ECO:0000313" key="6">
    <source>
        <dbReference type="Proteomes" id="UP000290809"/>
    </source>
</evidence>
<feature type="compositionally biased region" description="Acidic residues" evidence="2">
    <location>
        <begin position="1205"/>
        <end position="1219"/>
    </location>
</feature>
<sequence>MIEKTKRNNTPYTYHHHRQQQQHQQEHQSMSITPDSIYNSPTNILPIIKTMYFYDGHNNNHINNPSNELHLTVQSNIHRSLEALLNEFTNPLPPSYNNTQMVYTYQTMNKVKSMNDLQLNNRYDNTLRNRKLNNKLDKRLDNKPSFLLSSSSSLLSSSSSPKLYHSSLHCSKIELNNNYKSTLNQSTNCIVLPTIDTLIIDSNNNNNNNRRQQLKQVKRIYVHLNKQFNIIKPVLIKSKYIKTIDNILQELSELFQLPIHKLYTLDGKLIETLKDLLDGPNEFVAAGFERFRPVNEMNSTTRCFSRSLSRTRNPTKSPTSSMLPSLKQTHEQFNKGFCSTSGFIVCQVFIKSGQNDPQTGEMYSSICTANPTITICNRYQSTQPILLRSAYICTLSLNDGNVQVIQGNELNESNTRNITQLGPFYPGSIDYFEIPLNDIMEISKIRISHDGYGTYPEWLPEEIYLRLTQNLPSMTMNSLKFNTRNSSCLTRLLNTEEESNLLSGSIPTYEISFPCMKWLSRFKGDGSLVREIAAPGTQLPDQAPRLGRILKVYPLDITTLFQQEERAPVIQYQVITKTGKLWNSGMNNTTKVNILIQGDRGDTGTRILWNEEISKMNAFSRGKTNSFNVEAVFLGRLKSLTIWLESDNNGNEKNISTTTTNNNNNWYLEYVIIQQLSMNSSMNIFNTLSSSSTPSPQSFPYTNDHFLTCTNNNLNNIYNDISAIYIFPCFQWLTTKFGMNSLPIKLIPINSNGTFTINLIETVMAYQKEQTFFKPGTKIIFYSYLTGAPMRIIDSNRIDCQPIDSVSGVSNQRNGEEYCNNLNDNLKSTNKMNNHNKNTKCIRSFASVQNPWLSMCLDEIAGLHLKKYCNNLNDNLKSTNKMNNHNKNTKCIRSFASVQNPWLSMCLDEIAGLHLKKIQQTLIPIIIHETNQNNSEVKINSCKFDLRATGERTTEAYWRVHKVDKNIRRFESVAWPGNFLRVTSNNVDVMVHLSVIFLSLNDFMLIMKLIQKYNDNEEDEENKGNLQKEFKITSTRQQQQMLELIQSRNQTDMDTTNSVFVDDTNSNGNDLNKTQTLDNPNEIQTMKDSSWKLSIYTEKSAQNCEIVLVVYGIDGNSGPILIVGNIGSIYKIRLEVNQINPDNDSEWEVDKLILENVKINKQLIFDFIGRPFGKLNNFYCLSREQITHLHLSNNKIMKKQSGEGQQEEEEDEDDDDDEEEEEEFKLCLLNYRIQLEFNNDVIKRNDKLNIALEPYICLIGQYGDSGRRLIGYITDKQLIINEKRNILVLDTLIESAYLGEVTSCFLGPVDIEERSQEERTGLLCTKILIWDTKKEVVYEIPADTWLLFKRNEQTHEIHLEVGQIHSIETYEEESNDEIIKSDETTPVVEQYEGKL</sequence>
<feature type="region of interest" description="Disordered" evidence="2">
    <location>
        <begin position="303"/>
        <end position="323"/>
    </location>
</feature>
<evidence type="ECO:0000259" key="4">
    <source>
        <dbReference type="PROSITE" id="PS50309"/>
    </source>
</evidence>
<dbReference type="Gene3D" id="2.60.60.20">
    <property type="entry name" value="PLAT/LH2 domain"/>
    <property type="match status" value="2"/>
</dbReference>
<dbReference type="SUPFAM" id="SSF89837">
    <property type="entry name" value="Doublecortin (DC)"/>
    <property type="match status" value="1"/>
</dbReference>
<organism evidence="5 6">
    <name type="scientific">Schistosoma bovis</name>
    <name type="common">Blood fluke</name>
    <dbReference type="NCBI Taxonomy" id="6184"/>
    <lineage>
        <taxon>Eukaryota</taxon>
        <taxon>Metazoa</taxon>
        <taxon>Spiralia</taxon>
        <taxon>Lophotrochozoa</taxon>
        <taxon>Platyhelminthes</taxon>
        <taxon>Trematoda</taxon>
        <taxon>Digenea</taxon>
        <taxon>Strigeidida</taxon>
        <taxon>Schistosomatoidea</taxon>
        <taxon>Schistosomatidae</taxon>
        <taxon>Schistosoma</taxon>
    </lineage>
</organism>